<dbReference type="Pfam" id="PF06853">
    <property type="entry name" value="DUF1249"/>
    <property type="match status" value="1"/>
</dbReference>
<dbReference type="RefSeq" id="WP_093332094.1">
    <property type="nucleotide sequence ID" value="NZ_AP027363.1"/>
</dbReference>
<keyword evidence="2" id="KW-1185">Reference proteome</keyword>
<evidence type="ECO:0008006" key="3">
    <source>
        <dbReference type="Google" id="ProtNLM"/>
    </source>
</evidence>
<accession>A0A1I0HSJ5</accession>
<reference evidence="1 2" key="1">
    <citation type="submission" date="2016-10" db="EMBL/GenBank/DDBJ databases">
        <authorList>
            <person name="de Groot N.N."/>
        </authorList>
    </citation>
    <scope>NUCLEOTIDE SEQUENCE [LARGE SCALE GENOMIC DNA]</scope>
    <source>
        <strain evidence="1 2">DSM 19706</strain>
    </source>
</reference>
<evidence type="ECO:0000313" key="1">
    <source>
        <dbReference type="EMBL" id="SET87129.1"/>
    </source>
</evidence>
<dbReference type="Proteomes" id="UP000199308">
    <property type="component" value="Unassembled WGS sequence"/>
</dbReference>
<dbReference type="OrthoDB" id="9793663at2"/>
<evidence type="ECO:0000313" key="2">
    <source>
        <dbReference type="Proteomes" id="UP000199308"/>
    </source>
</evidence>
<name>A0A1I0HSJ5_THASX</name>
<gene>
    <name evidence="1" type="ORF">SAMN05660429_02914</name>
</gene>
<protein>
    <recommendedName>
        <fullName evidence="3">DUF1249 domain-containing protein</fullName>
    </recommendedName>
</protein>
<dbReference type="AlphaFoldDB" id="A0A1I0HSJ5"/>
<dbReference type="PANTHER" id="PTHR38774">
    <property type="entry name" value="CYTOPLASMIC PROTEIN-RELATED"/>
    <property type="match status" value="1"/>
</dbReference>
<proteinExistence type="predicted"/>
<sequence>MTKFGTKPYHPSLAQLMRLCAQNYALLSRLIVKNEKKGHSLVFNVATNLTLTLDIKEVTKYTTLVHLEQVANAQNVAIPTMITPTMEVRLYHDARVAEVISSQGVRQIKPKYPYPNKEMKLPDEKMQINQFLKEWLNMCIEQGRISESVV</sequence>
<dbReference type="STRING" id="349064.SAMN05660429_02914"/>
<dbReference type="PANTHER" id="PTHR38774:SF1">
    <property type="entry name" value="CYTOPLASMIC PROTEIN"/>
    <property type="match status" value="1"/>
</dbReference>
<organism evidence="1 2">
    <name type="scientific">Thalassotalea agarivorans</name>
    <name type="common">Thalassomonas agarivorans</name>
    <dbReference type="NCBI Taxonomy" id="349064"/>
    <lineage>
        <taxon>Bacteria</taxon>
        <taxon>Pseudomonadati</taxon>
        <taxon>Pseudomonadota</taxon>
        <taxon>Gammaproteobacteria</taxon>
        <taxon>Alteromonadales</taxon>
        <taxon>Colwelliaceae</taxon>
        <taxon>Thalassotalea</taxon>
    </lineage>
</organism>
<dbReference type="InterPro" id="IPR009659">
    <property type="entry name" value="DUF1249"/>
</dbReference>
<dbReference type="EMBL" id="FOHK01000018">
    <property type="protein sequence ID" value="SET87129.1"/>
    <property type="molecule type" value="Genomic_DNA"/>
</dbReference>